<keyword evidence="5" id="KW-0349">Heme</keyword>
<dbReference type="InterPro" id="IPR050607">
    <property type="entry name" value="NOS"/>
</dbReference>
<keyword evidence="6" id="KW-0288">FMN</keyword>
<feature type="non-terminal residue" evidence="13">
    <location>
        <position position="152"/>
    </location>
</feature>
<evidence type="ECO:0000256" key="10">
    <source>
        <dbReference type="ARBA" id="ARBA00023002"/>
    </source>
</evidence>
<dbReference type="EMBL" id="CAJPEV010024145">
    <property type="protein sequence ID" value="CAG0908456.1"/>
    <property type="molecule type" value="Genomic_DNA"/>
</dbReference>
<sequence>PTLGRRTQYWSCISTTLRSKLPDSGFQFIFFQEVGKRMGLDTSTPSTLWKDRALVEVNVAVMHSYQSSGVTMMDHHAASESFMKHLENEMKSRGGCPSDWIWIVPPLSSSLTPVFHQEMALYHLSPSFEYQVELPRPFPASFLPHWIQLEIR</sequence>
<dbReference type="InterPro" id="IPR036119">
    <property type="entry name" value="NOS_N_sf"/>
</dbReference>
<comment type="cofactor">
    <cofactor evidence="2">
        <name>heme b</name>
        <dbReference type="ChEBI" id="CHEBI:60344"/>
    </cofactor>
</comment>
<evidence type="ECO:0000256" key="8">
    <source>
        <dbReference type="ARBA" id="ARBA00022857"/>
    </source>
</evidence>
<evidence type="ECO:0000256" key="9">
    <source>
        <dbReference type="ARBA" id="ARBA00022860"/>
    </source>
</evidence>
<dbReference type="GO" id="GO:0005516">
    <property type="term" value="F:calmodulin binding"/>
    <property type="evidence" value="ECO:0007669"/>
    <property type="project" value="UniProtKB-KW"/>
</dbReference>
<evidence type="ECO:0000259" key="12">
    <source>
        <dbReference type="Pfam" id="PF02898"/>
    </source>
</evidence>
<dbReference type="OrthoDB" id="1688044at2759"/>
<feature type="domain" description="Nitric oxide synthase (NOS)" evidence="12">
    <location>
        <begin position="28"/>
        <end position="133"/>
    </location>
</feature>
<keyword evidence="8" id="KW-0521">NADP</keyword>
<evidence type="ECO:0000256" key="5">
    <source>
        <dbReference type="ARBA" id="ARBA00022617"/>
    </source>
</evidence>
<dbReference type="PANTHER" id="PTHR43410:SF1">
    <property type="entry name" value="NITRIC OXIDE SYNTHASE"/>
    <property type="match status" value="1"/>
</dbReference>
<evidence type="ECO:0000256" key="1">
    <source>
        <dbReference type="ARBA" id="ARBA00001917"/>
    </source>
</evidence>
<organism evidence="13">
    <name type="scientific">Darwinula stevensoni</name>
    <dbReference type="NCBI Taxonomy" id="69355"/>
    <lineage>
        <taxon>Eukaryota</taxon>
        <taxon>Metazoa</taxon>
        <taxon>Ecdysozoa</taxon>
        <taxon>Arthropoda</taxon>
        <taxon>Crustacea</taxon>
        <taxon>Oligostraca</taxon>
        <taxon>Ostracoda</taxon>
        <taxon>Podocopa</taxon>
        <taxon>Podocopida</taxon>
        <taxon>Darwinulocopina</taxon>
        <taxon>Darwinuloidea</taxon>
        <taxon>Darwinulidae</taxon>
        <taxon>Darwinula</taxon>
    </lineage>
</organism>
<dbReference type="AlphaFoldDB" id="A0A7R9FUK0"/>
<dbReference type="GO" id="GO:0006809">
    <property type="term" value="P:nitric oxide biosynthetic process"/>
    <property type="evidence" value="ECO:0007669"/>
    <property type="project" value="InterPro"/>
</dbReference>
<proteinExistence type="inferred from homology"/>
<dbReference type="InterPro" id="IPR044943">
    <property type="entry name" value="NOS_dom_1"/>
</dbReference>
<dbReference type="Gene3D" id="3.90.340.10">
    <property type="entry name" value="Nitric Oxide Synthase, Chain A, domain 1"/>
    <property type="match status" value="1"/>
</dbReference>
<evidence type="ECO:0000256" key="6">
    <source>
        <dbReference type="ARBA" id="ARBA00022643"/>
    </source>
</evidence>
<keyword evidence="9" id="KW-0112">Calmodulin-binding</keyword>
<comment type="cofactor">
    <cofactor evidence="1">
        <name>FMN</name>
        <dbReference type="ChEBI" id="CHEBI:58210"/>
    </cofactor>
</comment>
<evidence type="ECO:0000256" key="3">
    <source>
        <dbReference type="ARBA" id="ARBA00006267"/>
    </source>
</evidence>
<dbReference type="EC" id="1.14.13.39" evidence="4"/>
<keyword evidence="11" id="KW-0408">Iron</keyword>
<dbReference type="Proteomes" id="UP000677054">
    <property type="component" value="Unassembled WGS sequence"/>
</dbReference>
<evidence type="ECO:0000313" key="13">
    <source>
        <dbReference type="EMBL" id="CAD7255353.1"/>
    </source>
</evidence>
<accession>A0A7R9FUK0</accession>
<evidence type="ECO:0000256" key="4">
    <source>
        <dbReference type="ARBA" id="ARBA00012989"/>
    </source>
</evidence>
<name>A0A7R9FUK0_9CRUS</name>
<keyword evidence="14" id="KW-1185">Reference proteome</keyword>
<keyword evidence="7" id="KW-0479">Metal-binding</keyword>
<keyword evidence="6" id="KW-0285">Flavoprotein</keyword>
<gene>
    <name evidence="13" type="ORF">DSTB1V02_LOCUS15098</name>
</gene>
<dbReference type="InterPro" id="IPR004030">
    <property type="entry name" value="NOS_N"/>
</dbReference>
<evidence type="ECO:0000256" key="11">
    <source>
        <dbReference type="ARBA" id="ARBA00023004"/>
    </source>
</evidence>
<feature type="non-terminal residue" evidence="13">
    <location>
        <position position="1"/>
    </location>
</feature>
<keyword evidence="10" id="KW-0560">Oxidoreductase</keyword>
<comment type="similarity">
    <text evidence="3">Belongs to the NOS family.</text>
</comment>
<evidence type="ECO:0000256" key="7">
    <source>
        <dbReference type="ARBA" id="ARBA00022723"/>
    </source>
</evidence>
<dbReference type="SUPFAM" id="SSF56512">
    <property type="entry name" value="Nitric oxide (NO) synthase oxygenase domain"/>
    <property type="match status" value="1"/>
</dbReference>
<dbReference type="Pfam" id="PF02898">
    <property type="entry name" value="NO_synthase"/>
    <property type="match status" value="1"/>
</dbReference>
<dbReference type="GO" id="GO:0004517">
    <property type="term" value="F:nitric-oxide synthase activity"/>
    <property type="evidence" value="ECO:0007669"/>
    <property type="project" value="UniProtKB-EC"/>
</dbReference>
<evidence type="ECO:0000256" key="2">
    <source>
        <dbReference type="ARBA" id="ARBA00001970"/>
    </source>
</evidence>
<dbReference type="EMBL" id="LR923663">
    <property type="protein sequence ID" value="CAD7255353.1"/>
    <property type="molecule type" value="Genomic_DNA"/>
</dbReference>
<protein>
    <recommendedName>
        <fullName evidence="4">nitric-oxide synthase (NADPH)</fullName>
        <ecNumber evidence="4">1.14.13.39</ecNumber>
    </recommendedName>
</protein>
<dbReference type="GO" id="GO:0046872">
    <property type="term" value="F:metal ion binding"/>
    <property type="evidence" value="ECO:0007669"/>
    <property type="project" value="UniProtKB-KW"/>
</dbReference>
<dbReference type="PANTHER" id="PTHR43410">
    <property type="entry name" value="NITRIC OXIDE SYNTHASE OXYGENASE"/>
    <property type="match status" value="1"/>
</dbReference>
<evidence type="ECO:0000313" key="14">
    <source>
        <dbReference type="Proteomes" id="UP000677054"/>
    </source>
</evidence>
<reference evidence="13" key="1">
    <citation type="submission" date="2020-11" db="EMBL/GenBank/DDBJ databases">
        <authorList>
            <person name="Tran Van P."/>
        </authorList>
    </citation>
    <scope>NUCLEOTIDE SEQUENCE</scope>
</reference>